<dbReference type="EMBL" id="SMFU01000007">
    <property type="protein sequence ID" value="TCK09522.1"/>
    <property type="molecule type" value="Genomic_DNA"/>
</dbReference>
<dbReference type="InterPro" id="IPR014408">
    <property type="entry name" value="dGMP_Pdiesterase_EAL/HD-GYP"/>
</dbReference>
<dbReference type="Pfam" id="PF08668">
    <property type="entry name" value="HDOD"/>
    <property type="match status" value="1"/>
</dbReference>
<dbReference type="SUPFAM" id="SSF141868">
    <property type="entry name" value="EAL domain-like"/>
    <property type="match status" value="1"/>
</dbReference>
<evidence type="ECO:0000313" key="4">
    <source>
        <dbReference type="Proteomes" id="UP000294546"/>
    </source>
</evidence>
<dbReference type="PIRSF" id="PIRSF003180">
    <property type="entry name" value="DiGMPpdiest_YuxH"/>
    <property type="match status" value="1"/>
</dbReference>
<gene>
    <name evidence="3" type="ORF">CLV83_1632</name>
</gene>
<comment type="caution">
    <text evidence="3">The sequence shown here is derived from an EMBL/GenBank/DDBJ whole genome shotgun (WGS) entry which is preliminary data.</text>
</comment>
<organism evidence="3 4">
    <name type="scientific">Marinobacterium mangrovicola</name>
    <dbReference type="NCBI Taxonomy" id="1476959"/>
    <lineage>
        <taxon>Bacteria</taxon>
        <taxon>Pseudomonadati</taxon>
        <taxon>Pseudomonadota</taxon>
        <taxon>Gammaproteobacteria</taxon>
        <taxon>Oceanospirillales</taxon>
        <taxon>Oceanospirillaceae</taxon>
        <taxon>Marinobacterium</taxon>
    </lineage>
</organism>
<dbReference type="PANTHER" id="PTHR33525:SF4">
    <property type="entry name" value="CYCLIC DI-GMP PHOSPHODIESTERASE CDGJ"/>
    <property type="match status" value="1"/>
</dbReference>
<feature type="domain" description="EAL" evidence="1">
    <location>
        <begin position="1"/>
        <end position="209"/>
    </location>
</feature>
<dbReference type="InterPro" id="IPR035919">
    <property type="entry name" value="EAL_sf"/>
</dbReference>
<dbReference type="AlphaFoldDB" id="A0A4R1GYF2"/>
<dbReference type="InterPro" id="IPR001633">
    <property type="entry name" value="EAL_dom"/>
</dbReference>
<dbReference type="SMART" id="SM00052">
    <property type="entry name" value="EAL"/>
    <property type="match status" value="1"/>
</dbReference>
<name>A0A4R1GYF2_9GAMM</name>
<dbReference type="Gene3D" id="1.10.3210.10">
    <property type="entry name" value="Hypothetical protein af1432"/>
    <property type="match status" value="1"/>
</dbReference>
<dbReference type="PROSITE" id="PS51833">
    <property type="entry name" value="HDOD"/>
    <property type="match status" value="1"/>
</dbReference>
<dbReference type="OrthoDB" id="9804751at2"/>
<keyword evidence="4" id="KW-1185">Reference proteome</keyword>
<dbReference type="SUPFAM" id="SSF109604">
    <property type="entry name" value="HD-domain/PDEase-like"/>
    <property type="match status" value="1"/>
</dbReference>
<dbReference type="Proteomes" id="UP000294546">
    <property type="component" value="Unassembled WGS sequence"/>
</dbReference>
<dbReference type="PANTHER" id="PTHR33525">
    <property type="match status" value="1"/>
</dbReference>
<evidence type="ECO:0000259" key="1">
    <source>
        <dbReference type="PROSITE" id="PS50883"/>
    </source>
</evidence>
<protein>
    <submittedName>
        <fullName evidence="3">EAL and modified HD-GYP domain-containing signal transduction protein</fullName>
    </submittedName>
</protein>
<sequence>MTATSQILMARQPIFDRELNVVAYELLYRSDDEPSVAKIFNGHQATSAVLINAYTSIIENQEPKKLPAFLNLPREMFESDALPSMSHKHLVIEVLEDVKVDSTLLEAVTRYKQAGYRIALDDFVYSPDYDPLLALADIIKLDILALGMDKVRANIGHLKKFRATLLAEKIETYDQLRECIALGFKLFQGYFLQRPEIVAGRRLESNEAVLLQLVAELNRADPDDIRVTDLIEQDPTLTYRLLKIVNSAALAMQHPINSVHEAIVILGLNEVRKWISLIALSGQKRKPPELTRQILIAARLSELVAIRLNSPDIPISSAFLSALLYRLDAALDIDREQLLTEITIGEDIKDAVRDGRGPLGELIGNAYALCDGDWANLPSAELDVYEESYLQALAWANETMTCLE</sequence>
<dbReference type="InterPro" id="IPR052340">
    <property type="entry name" value="RNase_Y/CdgJ"/>
</dbReference>
<dbReference type="PROSITE" id="PS50883">
    <property type="entry name" value="EAL"/>
    <property type="match status" value="1"/>
</dbReference>
<evidence type="ECO:0000313" key="3">
    <source>
        <dbReference type="EMBL" id="TCK09522.1"/>
    </source>
</evidence>
<evidence type="ECO:0000259" key="2">
    <source>
        <dbReference type="PROSITE" id="PS51833"/>
    </source>
</evidence>
<dbReference type="InterPro" id="IPR013976">
    <property type="entry name" value="HDOD"/>
</dbReference>
<proteinExistence type="predicted"/>
<dbReference type="RefSeq" id="WP_132289963.1">
    <property type="nucleotide sequence ID" value="NZ_SMFU01000007.1"/>
</dbReference>
<accession>A0A4R1GYF2</accession>
<dbReference type="Pfam" id="PF00563">
    <property type="entry name" value="EAL"/>
    <property type="match status" value="1"/>
</dbReference>
<dbReference type="Gene3D" id="3.20.20.450">
    <property type="entry name" value="EAL domain"/>
    <property type="match status" value="1"/>
</dbReference>
<feature type="domain" description="HDOD" evidence="2">
    <location>
        <begin position="203"/>
        <end position="390"/>
    </location>
</feature>
<reference evidence="3 4" key="1">
    <citation type="submission" date="2019-03" db="EMBL/GenBank/DDBJ databases">
        <title>Genomic Encyclopedia of Archaeal and Bacterial Type Strains, Phase II (KMG-II): from individual species to whole genera.</title>
        <authorList>
            <person name="Goeker M."/>
        </authorList>
    </citation>
    <scope>NUCLEOTIDE SEQUENCE [LARGE SCALE GENOMIC DNA]</scope>
    <source>
        <strain evidence="3 4">DSM 27697</strain>
    </source>
</reference>